<dbReference type="EMBL" id="QRUU01000052">
    <property type="protein sequence ID" value="RGR93822.1"/>
    <property type="molecule type" value="Genomic_DNA"/>
</dbReference>
<sequence>MDIRKANLNDPEGYRYRLSETCPQYAAHKNTVETDHETSLVQAVYQYVKKSQSTAYLQTVINGKTVEQRMDEALQYLMNEKFNKQYGLITGATTADWGDVQPEHPWGVAIDENTHYTIDIYDNAMLVLAIDNFKEVAVNKAYGEKWESVKKQLITNIRKHLWDSQRQKFIPHIYLNGSPFPETFDENQVYYHGGTAVAILAGLLTKEEIAHANQRMLENVEKAHA</sequence>
<keyword evidence="2" id="KW-1185">Reference proteome</keyword>
<proteinExistence type="predicted"/>
<comment type="caution">
    <text evidence="1">The sequence shown here is derived from an EMBL/GenBank/DDBJ whole genome shotgun (WGS) entry which is preliminary data.</text>
</comment>
<dbReference type="InterPro" id="IPR012341">
    <property type="entry name" value="6hp_glycosidase-like_sf"/>
</dbReference>
<dbReference type="AlphaFoldDB" id="A0A412GG58"/>
<dbReference type="InterPro" id="IPR008928">
    <property type="entry name" value="6-hairpin_glycosidase_sf"/>
</dbReference>
<accession>A0A412GG58</accession>
<reference evidence="1 2" key="1">
    <citation type="submission" date="2018-08" db="EMBL/GenBank/DDBJ databases">
        <title>A genome reference for cultivated species of the human gut microbiota.</title>
        <authorList>
            <person name="Zou Y."/>
            <person name="Xue W."/>
            <person name="Luo G."/>
        </authorList>
    </citation>
    <scope>NUCLEOTIDE SEQUENCE [LARGE SCALE GENOMIC DNA]</scope>
    <source>
        <strain evidence="1 2">AF24-2</strain>
    </source>
</reference>
<protein>
    <submittedName>
        <fullName evidence="1">Uncharacterized protein</fullName>
    </submittedName>
</protein>
<evidence type="ECO:0000313" key="1">
    <source>
        <dbReference type="EMBL" id="RGR93822.1"/>
    </source>
</evidence>
<evidence type="ECO:0000313" key="2">
    <source>
        <dbReference type="Proteomes" id="UP000285864"/>
    </source>
</evidence>
<dbReference type="SUPFAM" id="SSF48208">
    <property type="entry name" value="Six-hairpin glycosidases"/>
    <property type="match status" value="1"/>
</dbReference>
<dbReference type="Proteomes" id="UP000285864">
    <property type="component" value="Unassembled WGS sequence"/>
</dbReference>
<dbReference type="GO" id="GO:0005975">
    <property type="term" value="P:carbohydrate metabolic process"/>
    <property type="evidence" value="ECO:0007669"/>
    <property type="project" value="InterPro"/>
</dbReference>
<organism evidence="1 2">
    <name type="scientific">Phocaeicola coprocola</name>
    <dbReference type="NCBI Taxonomy" id="310298"/>
    <lineage>
        <taxon>Bacteria</taxon>
        <taxon>Pseudomonadati</taxon>
        <taxon>Bacteroidota</taxon>
        <taxon>Bacteroidia</taxon>
        <taxon>Bacteroidales</taxon>
        <taxon>Bacteroidaceae</taxon>
        <taxon>Phocaeicola</taxon>
    </lineage>
</organism>
<dbReference type="Gene3D" id="1.50.10.10">
    <property type="match status" value="1"/>
</dbReference>
<name>A0A412GG58_9BACT</name>
<gene>
    <name evidence="1" type="ORF">DWY20_11140</name>
</gene>